<dbReference type="InterPro" id="IPR007627">
    <property type="entry name" value="RNA_pol_sigma70_r2"/>
</dbReference>
<dbReference type="InterPro" id="IPR039425">
    <property type="entry name" value="RNA_pol_sigma-70-like"/>
</dbReference>
<evidence type="ECO:0000259" key="6">
    <source>
        <dbReference type="Pfam" id="PF04542"/>
    </source>
</evidence>
<dbReference type="Gene3D" id="1.10.10.10">
    <property type="entry name" value="Winged helix-like DNA-binding domain superfamily/Winged helix DNA-binding domain"/>
    <property type="match status" value="1"/>
</dbReference>
<organism evidence="8 9">
    <name type="scientific">Usitatibacter rugosus</name>
    <dbReference type="NCBI Taxonomy" id="2732067"/>
    <lineage>
        <taxon>Bacteria</taxon>
        <taxon>Pseudomonadati</taxon>
        <taxon>Pseudomonadota</taxon>
        <taxon>Betaproteobacteria</taxon>
        <taxon>Nitrosomonadales</taxon>
        <taxon>Usitatibacteraceae</taxon>
        <taxon>Usitatibacter</taxon>
    </lineage>
</organism>
<evidence type="ECO:0000259" key="7">
    <source>
        <dbReference type="Pfam" id="PF08281"/>
    </source>
</evidence>
<name>A0A6M4GX54_9PROT</name>
<keyword evidence="2" id="KW-0805">Transcription regulation</keyword>
<dbReference type="PANTHER" id="PTHR43133">
    <property type="entry name" value="RNA POLYMERASE ECF-TYPE SIGMA FACTO"/>
    <property type="match status" value="1"/>
</dbReference>
<dbReference type="CDD" id="cd06171">
    <property type="entry name" value="Sigma70_r4"/>
    <property type="match status" value="1"/>
</dbReference>
<keyword evidence="5" id="KW-0804">Transcription</keyword>
<dbReference type="InterPro" id="IPR013324">
    <property type="entry name" value="RNA_pol_sigma_r3/r4-like"/>
</dbReference>
<dbReference type="Pfam" id="PF08281">
    <property type="entry name" value="Sigma70_r4_2"/>
    <property type="match status" value="1"/>
</dbReference>
<dbReference type="RefSeq" id="WP_171093528.1">
    <property type="nucleotide sequence ID" value="NZ_CP053069.1"/>
</dbReference>
<reference evidence="8 9" key="1">
    <citation type="submission" date="2020-04" db="EMBL/GenBank/DDBJ databases">
        <title>Usitatibacter rugosus gen. nov., sp. nov. and Usitatibacter palustris sp. nov., novel members of Usitatibacteraceae fam. nov. within the order Nitrosomonadales isolated from soil.</title>
        <authorList>
            <person name="Huber K.J."/>
            <person name="Neumann-Schaal M."/>
            <person name="Geppert A."/>
            <person name="Luckner M."/>
            <person name="Wanner G."/>
            <person name="Overmann J."/>
        </authorList>
    </citation>
    <scope>NUCLEOTIDE SEQUENCE [LARGE SCALE GENOMIC DNA]</scope>
    <source>
        <strain evidence="8 9">0125_3</strain>
    </source>
</reference>
<evidence type="ECO:0000313" key="8">
    <source>
        <dbReference type="EMBL" id="QJR11846.1"/>
    </source>
</evidence>
<dbReference type="InterPro" id="IPR013249">
    <property type="entry name" value="RNA_pol_sigma70_r4_t2"/>
</dbReference>
<dbReference type="SUPFAM" id="SSF88946">
    <property type="entry name" value="Sigma2 domain of RNA polymerase sigma factors"/>
    <property type="match status" value="1"/>
</dbReference>
<dbReference type="GO" id="GO:0016987">
    <property type="term" value="F:sigma factor activity"/>
    <property type="evidence" value="ECO:0007669"/>
    <property type="project" value="UniProtKB-KW"/>
</dbReference>
<feature type="domain" description="RNA polymerase sigma-70 region 2" evidence="6">
    <location>
        <begin position="27"/>
        <end position="93"/>
    </location>
</feature>
<keyword evidence="4" id="KW-0238">DNA-binding</keyword>
<dbReference type="Proteomes" id="UP000501534">
    <property type="component" value="Chromosome"/>
</dbReference>
<proteinExistence type="inferred from homology"/>
<gene>
    <name evidence="8" type="primary">sigW_2</name>
    <name evidence="8" type="ORF">DSM104443_02929</name>
</gene>
<keyword evidence="9" id="KW-1185">Reference proteome</keyword>
<evidence type="ECO:0000256" key="4">
    <source>
        <dbReference type="ARBA" id="ARBA00023125"/>
    </source>
</evidence>
<accession>A0A6M4GX54</accession>
<evidence type="ECO:0000256" key="3">
    <source>
        <dbReference type="ARBA" id="ARBA00023082"/>
    </source>
</evidence>
<sequence>MPPWNMQPELSLLAKMKQGDEQAFVALYRKHKDAVYRFALLCTGSPHSAAEVTQETFIHFMTRTDQFDPTRGSIGAWLCGVARNLARKEFASREDATDPADLADDASLPEAHIDRETPLDRVLKGEIAEEVRRAVAKIAPHYRDVLILCELSDLSYAEAAQVCGIDIGTVRSRLSRARAQLAERLARRGILAAPPRAKEVS</sequence>
<keyword evidence="3" id="KW-0731">Sigma factor</keyword>
<comment type="similarity">
    <text evidence="1">Belongs to the sigma-70 factor family. ECF subfamily.</text>
</comment>
<evidence type="ECO:0000256" key="5">
    <source>
        <dbReference type="ARBA" id="ARBA00023163"/>
    </source>
</evidence>
<dbReference type="NCBIfam" id="TIGR02937">
    <property type="entry name" value="sigma70-ECF"/>
    <property type="match status" value="1"/>
</dbReference>
<dbReference type="PANTHER" id="PTHR43133:SF8">
    <property type="entry name" value="RNA POLYMERASE SIGMA FACTOR HI_1459-RELATED"/>
    <property type="match status" value="1"/>
</dbReference>
<feature type="domain" description="RNA polymerase sigma factor 70 region 4 type 2" evidence="7">
    <location>
        <begin position="129"/>
        <end position="181"/>
    </location>
</feature>
<evidence type="ECO:0000256" key="1">
    <source>
        <dbReference type="ARBA" id="ARBA00010641"/>
    </source>
</evidence>
<dbReference type="SUPFAM" id="SSF88659">
    <property type="entry name" value="Sigma3 and sigma4 domains of RNA polymerase sigma factors"/>
    <property type="match status" value="1"/>
</dbReference>
<dbReference type="InterPro" id="IPR036388">
    <property type="entry name" value="WH-like_DNA-bd_sf"/>
</dbReference>
<dbReference type="KEGG" id="uru:DSM104443_02929"/>
<dbReference type="Pfam" id="PF04542">
    <property type="entry name" value="Sigma70_r2"/>
    <property type="match status" value="1"/>
</dbReference>
<evidence type="ECO:0000256" key="2">
    <source>
        <dbReference type="ARBA" id="ARBA00023015"/>
    </source>
</evidence>
<dbReference type="GO" id="GO:0006352">
    <property type="term" value="P:DNA-templated transcription initiation"/>
    <property type="evidence" value="ECO:0007669"/>
    <property type="project" value="InterPro"/>
</dbReference>
<protein>
    <submittedName>
        <fullName evidence="8">ECF RNA polymerase sigma factor SigW</fullName>
    </submittedName>
</protein>
<dbReference type="Gene3D" id="1.10.1740.10">
    <property type="match status" value="1"/>
</dbReference>
<dbReference type="GO" id="GO:0003677">
    <property type="term" value="F:DNA binding"/>
    <property type="evidence" value="ECO:0007669"/>
    <property type="project" value="UniProtKB-KW"/>
</dbReference>
<dbReference type="AlphaFoldDB" id="A0A6M4GX54"/>
<dbReference type="InterPro" id="IPR013325">
    <property type="entry name" value="RNA_pol_sigma_r2"/>
</dbReference>
<evidence type="ECO:0000313" key="9">
    <source>
        <dbReference type="Proteomes" id="UP000501534"/>
    </source>
</evidence>
<dbReference type="InterPro" id="IPR014284">
    <property type="entry name" value="RNA_pol_sigma-70_dom"/>
</dbReference>
<dbReference type="EMBL" id="CP053069">
    <property type="protein sequence ID" value="QJR11846.1"/>
    <property type="molecule type" value="Genomic_DNA"/>
</dbReference>